<evidence type="ECO:0000256" key="3">
    <source>
        <dbReference type="ARBA" id="ARBA00022692"/>
    </source>
</evidence>
<dbReference type="PANTHER" id="PTHR23504">
    <property type="entry name" value="MAJOR FACILITATOR SUPERFAMILY DOMAIN-CONTAINING PROTEIN 10"/>
    <property type="match status" value="1"/>
</dbReference>
<feature type="transmembrane region" description="Helical" evidence="6">
    <location>
        <begin position="70"/>
        <end position="96"/>
    </location>
</feature>
<comment type="caution">
    <text evidence="8">The sequence shown here is derived from an EMBL/GenBank/DDBJ whole genome shotgun (WGS) entry which is preliminary data.</text>
</comment>
<gene>
    <name evidence="8" type="ORF">ACFQZS_10315</name>
</gene>
<feature type="transmembrane region" description="Helical" evidence="6">
    <location>
        <begin position="155"/>
        <end position="176"/>
    </location>
</feature>
<protein>
    <submittedName>
        <fullName evidence="8">MFS transporter</fullName>
    </submittedName>
</protein>
<proteinExistence type="predicted"/>
<dbReference type="Gene3D" id="1.20.1250.20">
    <property type="entry name" value="MFS general substrate transporter like domains"/>
    <property type="match status" value="1"/>
</dbReference>
<dbReference type="InterPro" id="IPR020846">
    <property type="entry name" value="MFS_dom"/>
</dbReference>
<evidence type="ECO:0000313" key="8">
    <source>
        <dbReference type="EMBL" id="MFD0750538.1"/>
    </source>
</evidence>
<keyword evidence="5 6" id="KW-0472">Membrane</keyword>
<dbReference type="InterPro" id="IPR036259">
    <property type="entry name" value="MFS_trans_sf"/>
</dbReference>
<name>A0ABW2YXJ2_9SPHI</name>
<feature type="transmembrane region" description="Helical" evidence="6">
    <location>
        <begin position="243"/>
        <end position="262"/>
    </location>
</feature>
<dbReference type="Pfam" id="PF07690">
    <property type="entry name" value="MFS_1"/>
    <property type="match status" value="1"/>
</dbReference>
<accession>A0ABW2YXJ2</accession>
<dbReference type="CDD" id="cd17330">
    <property type="entry name" value="MFS_SLC46_TetA_like"/>
    <property type="match status" value="1"/>
</dbReference>
<evidence type="ECO:0000259" key="7">
    <source>
        <dbReference type="PROSITE" id="PS50850"/>
    </source>
</evidence>
<keyword evidence="9" id="KW-1185">Reference proteome</keyword>
<keyword evidence="2" id="KW-0813">Transport</keyword>
<dbReference type="PRINTS" id="PR01035">
    <property type="entry name" value="TCRTETA"/>
</dbReference>
<organism evidence="8 9">
    <name type="scientific">Mucilaginibacter calamicampi</name>
    <dbReference type="NCBI Taxonomy" id="1302352"/>
    <lineage>
        <taxon>Bacteria</taxon>
        <taxon>Pseudomonadati</taxon>
        <taxon>Bacteroidota</taxon>
        <taxon>Sphingobacteriia</taxon>
        <taxon>Sphingobacteriales</taxon>
        <taxon>Sphingobacteriaceae</taxon>
        <taxon>Mucilaginibacter</taxon>
    </lineage>
</organism>
<dbReference type="EMBL" id="JBHTHU010000006">
    <property type="protein sequence ID" value="MFD0750538.1"/>
    <property type="molecule type" value="Genomic_DNA"/>
</dbReference>
<dbReference type="PROSITE" id="PS50850">
    <property type="entry name" value="MFS"/>
    <property type="match status" value="1"/>
</dbReference>
<keyword evidence="3 6" id="KW-0812">Transmembrane</keyword>
<feature type="transmembrane region" description="Helical" evidence="6">
    <location>
        <begin position="274"/>
        <end position="307"/>
    </location>
</feature>
<feature type="transmembrane region" description="Helical" evidence="6">
    <location>
        <begin position="348"/>
        <end position="377"/>
    </location>
</feature>
<evidence type="ECO:0000256" key="5">
    <source>
        <dbReference type="ARBA" id="ARBA00023136"/>
    </source>
</evidence>
<feature type="transmembrane region" description="Helical" evidence="6">
    <location>
        <begin position="197"/>
        <end position="223"/>
    </location>
</feature>
<dbReference type="InterPro" id="IPR001958">
    <property type="entry name" value="Tet-R_TetA/multi-R_MdtG-like"/>
</dbReference>
<feature type="domain" description="Major facilitator superfamily (MFS) profile" evidence="7">
    <location>
        <begin position="4"/>
        <end position="384"/>
    </location>
</feature>
<evidence type="ECO:0000256" key="6">
    <source>
        <dbReference type="SAM" id="Phobius"/>
    </source>
</evidence>
<feature type="transmembrane region" description="Helical" evidence="6">
    <location>
        <begin position="6"/>
        <end position="27"/>
    </location>
</feature>
<dbReference type="PANTHER" id="PTHR23504:SF15">
    <property type="entry name" value="MAJOR FACILITATOR SUPERFAMILY (MFS) PROFILE DOMAIN-CONTAINING PROTEIN"/>
    <property type="match status" value="1"/>
</dbReference>
<evidence type="ECO:0000256" key="1">
    <source>
        <dbReference type="ARBA" id="ARBA00004141"/>
    </source>
</evidence>
<evidence type="ECO:0000256" key="4">
    <source>
        <dbReference type="ARBA" id="ARBA00022989"/>
    </source>
</evidence>
<feature type="transmembrane region" description="Helical" evidence="6">
    <location>
        <begin position="39"/>
        <end position="58"/>
    </location>
</feature>
<dbReference type="InterPro" id="IPR011701">
    <property type="entry name" value="MFS"/>
</dbReference>
<evidence type="ECO:0000256" key="2">
    <source>
        <dbReference type="ARBA" id="ARBA00022448"/>
    </source>
</evidence>
<keyword evidence="4 6" id="KW-1133">Transmembrane helix</keyword>
<dbReference type="RefSeq" id="WP_377099891.1">
    <property type="nucleotide sequence ID" value="NZ_JBHTHU010000006.1"/>
</dbReference>
<dbReference type="Proteomes" id="UP001596958">
    <property type="component" value="Unassembled WGS sequence"/>
</dbReference>
<feature type="transmembrane region" description="Helical" evidence="6">
    <location>
        <begin position="127"/>
        <end position="149"/>
    </location>
</feature>
<sequence length="387" mass="40682">MKRILWILVFICIIDSMGFGMMIPLIYSYGKQFGLTKASLGWLTATFSIVQFFATPLLGSLSDRVGRKWLLVGCLIGTAISFSLFGLAGSLLMLFIARALDGLTGGDISVAQAIVTDISSEQNRAKYFGILGSAFGIGSVIGPGVGGLLSSLGMAVPFFVAAALSLTGALLSMIFLKETNSAAKKRVKKKSFAFKSLITVLKQPVIGAAVCTGFLLTTAQLVMLIGFQTFCTDALKLTPTQVGIFYAGFGVTGILTQLAVPFITRLIPRRSIILLISTVICVGAMVFTGFVNAVIPFAIGIGIYGLFNGLRNPMLNAIIADESKTTEQGEIMGINQSYTSLGQATGPIIAGLALGITQSAAFFLAAILMLIAVGVGIRLKVQEAAAK</sequence>
<evidence type="ECO:0000313" key="9">
    <source>
        <dbReference type="Proteomes" id="UP001596958"/>
    </source>
</evidence>
<reference evidence="9" key="1">
    <citation type="journal article" date="2019" name="Int. J. Syst. Evol. Microbiol.">
        <title>The Global Catalogue of Microorganisms (GCM) 10K type strain sequencing project: providing services to taxonomists for standard genome sequencing and annotation.</title>
        <authorList>
            <consortium name="The Broad Institute Genomics Platform"/>
            <consortium name="The Broad Institute Genome Sequencing Center for Infectious Disease"/>
            <person name="Wu L."/>
            <person name="Ma J."/>
        </authorList>
    </citation>
    <scope>NUCLEOTIDE SEQUENCE [LARGE SCALE GENOMIC DNA]</scope>
    <source>
        <strain evidence="9">CCUG 63418</strain>
    </source>
</reference>
<comment type="subcellular location">
    <subcellularLocation>
        <location evidence="1">Membrane</location>
        <topology evidence="1">Multi-pass membrane protein</topology>
    </subcellularLocation>
</comment>
<dbReference type="SUPFAM" id="SSF103473">
    <property type="entry name" value="MFS general substrate transporter"/>
    <property type="match status" value="1"/>
</dbReference>